<gene>
    <name evidence="1" type="ORF">MCHLO_09151</name>
</gene>
<sequence>MKIVPLFSISHLGSRDWRLRQPQLASVHTLAATYSGSFCFPSRARRAAARRPSWHVWQIAYAQIHQCCRTTRGPAVLSAHIQTSWFDHTGLPHTIQQSIDVPQPRRTKRRARSAVLCPPSLLATNTSRSEMLALVGSANRDRVGASWHAPKKFIRTERTLDNQSILKLRLIQNHFPLRAPASFARATRTLFEAPLQAVAPQAPKSSPLPALARTPARFEFTALPLQANTDATY</sequence>
<proteinExistence type="predicted"/>
<keyword evidence="2" id="KW-1185">Reference proteome</keyword>
<evidence type="ECO:0000313" key="1">
    <source>
        <dbReference type="EMBL" id="GAT52063.1"/>
    </source>
</evidence>
<reference evidence="1" key="1">
    <citation type="submission" date="2014-09" db="EMBL/GenBank/DDBJ databases">
        <title>Genome sequence of the luminous mushroom Mycena chlorophos for searching fungal bioluminescence genes.</title>
        <authorList>
            <person name="Tanaka Y."/>
            <person name="Kasuga D."/>
            <person name="Oba Y."/>
            <person name="Hase S."/>
            <person name="Sato K."/>
            <person name="Oba Y."/>
            <person name="Sakakibara Y."/>
        </authorList>
    </citation>
    <scope>NUCLEOTIDE SEQUENCE</scope>
</reference>
<organism evidence="1 2">
    <name type="scientific">Mycena chlorophos</name>
    <name type="common">Agaric fungus</name>
    <name type="synonym">Agaricus chlorophos</name>
    <dbReference type="NCBI Taxonomy" id="658473"/>
    <lineage>
        <taxon>Eukaryota</taxon>
        <taxon>Fungi</taxon>
        <taxon>Dikarya</taxon>
        <taxon>Basidiomycota</taxon>
        <taxon>Agaricomycotina</taxon>
        <taxon>Agaricomycetes</taxon>
        <taxon>Agaricomycetidae</taxon>
        <taxon>Agaricales</taxon>
        <taxon>Marasmiineae</taxon>
        <taxon>Mycenaceae</taxon>
        <taxon>Mycena</taxon>
    </lineage>
</organism>
<dbReference type="Proteomes" id="UP000815677">
    <property type="component" value="Unassembled WGS sequence"/>
</dbReference>
<evidence type="ECO:0000313" key="2">
    <source>
        <dbReference type="Proteomes" id="UP000815677"/>
    </source>
</evidence>
<dbReference type="EMBL" id="DF847554">
    <property type="protein sequence ID" value="GAT52063.1"/>
    <property type="molecule type" value="Genomic_DNA"/>
</dbReference>
<protein>
    <submittedName>
        <fullName evidence="1">Uncharacterized protein</fullName>
    </submittedName>
</protein>
<name>A0ABQ0LLR7_MYCCL</name>
<accession>A0ABQ0LLR7</accession>